<dbReference type="HOGENOM" id="CLU_1350044_0_0_1"/>
<dbReference type="Proteomes" id="UP000014760">
    <property type="component" value="Unassembled WGS sequence"/>
</dbReference>
<dbReference type="EnsemblMetazoa" id="CapteT197894">
    <property type="protein sequence ID" value="CapteP197894"/>
    <property type="gene ID" value="CapteG197894"/>
</dbReference>
<proteinExistence type="predicted"/>
<evidence type="ECO:0000313" key="2">
    <source>
        <dbReference type="EnsemblMetazoa" id="CapteP197894"/>
    </source>
</evidence>
<evidence type="ECO:0000313" key="1">
    <source>
        <dbReference type="EMBL" id="ELU01483.1"/>
    </source>
</evidence>
<reference evidence="2" key="3">
    <citation type="submission" date="2015-06" db="UniProtKB">
        <authorList>
            <consortium name="EnsemblMetazoa"/>
        </authorList>
    </citation>
    <scope>IDENTIFICATION</scope>
</reference>
<dbReference type="AlphaFoldDB" id="R7UCI0"/>
<dbReference type="EMBL" id="KB305005">
    <property type="protein sequence ID" value="ELU01483.1"/>
    <property type="molecule type" value="Genomic_DNA"/>
</dbReference>
<keyword evidence="3" id="KW-1185">Reference proteome</keyword>
<reference evidence="3" key="1">
    <citation type="submission" date="2012-12" db="EMBL/GenBank/DDBJ databases">
        <authorList>
            <person name="Hellsten U."/>
            <person name="Grimwood J."/>
            <person name="Chapman J.A."/>
            <person name="Shapiro H."/>
            <person name="Aerts A."/>
            <person name="Otillar R.P."/>
            <person name="Terry A.Y."/>
            <person name="Boore J.L."/>
            <person name="Simakov O."/>
            <person name="Marletaz F."/>
            <person name="Cho S.-J."/>
            <person name="Edsinger-Gonzales E."/>
            <person name="Havlak P."/>
            <person name="Kuo D.-H."/>
            <person name="Larsson T."/>
            <person name="Lv J."/>
            <person name="Arendt D."/>
            <person name="Savage R."/>
            <person name="Osoegawa K."/>
            <person name="de Jong P."/>
            <person name="Lindberg D.R."/>
            <person name="Seaver E.C."/>
            <person name="Weisblat D.A."/>
            <person name="Putnam N.H."/>
            <person name="Grigoriev I.V."/>
            <person name="Rokhsar D.S."/>
        </authorList>
    </citation>
    <scope>NUCLEOTIDE SEQUENCE</scope>
    <source>
        <strain evidence="3">I ESC-2004</strain>
    </source>
</reference>
<dbReference type="OrthoDB" id="6117933at2759"/>
<name>R7UCI0_CAPTE</name>
<dbReference type="EMBL" id="AMQN01001731">
    <property type="status" value="NOT_ANNOTATED_CDS"/>
    <property type="molecule type" value="Genomic_DNA"/>
</dbReference>
<evidence type="ECO:0000313" key="3">
    <source>
        <dbReference type="Proteomes" id="UP000014760"/>
    </source>
</evidence>
<gene>
    <name evidence="1" type="ORF">CAPTEDRAFT_197894</name>
</gene>
<accession>R7UCI0</accession>
<reference evidence="1 3" key="2">
    <citation type="journal article" date="2013" name="Nature">
        <title>Insights into bilaterian evolution from three spiralian genomes.</title>
        <authorList>
            <person name="Simakov O."/>
            <person name="Marletaz F."/>
            <person name="Cho S.J."/>
            <person name="Edsinger-Gonzales E."/>
            <person name="Havlak P."/>
            <person name="Hellsten U."/>
            <person name="Kuo D.H."/>
            <person name="Larsson T."/>
            <person name="Lv J."/>
            <person name="Arendt D."/>
            <person name="Savage R."/>
            <person name="Osoegawa K."/>
            <person name="de Jong P."/>
            <person name="Grimwood J."/>
            <person name="Chapman J.A."/>
            <person name="Shapiro H."/>
            <person name="Aerts A."/>
            <person name="Otillar R.P."/>
            <person name="Terry A.Y."/>
            <person name="Boore J.L."/>
            <person name="Grigoriev I.V."/>
            <person name="Lindberg D.R."/>
            <person name="Seaver E.C."/>
            <person name="Weisblat D.A."/>
            <person name="Putnam N.H."/>
            <person name="Rokhsar D.S."/>
        </authorList>
    </citation>
    <scope>NUCLEOTIDE SEQUENCE</scope>
    <source>
        <strain evidence="1 3">I ESC-2004</strain>
    </source>
</reference>
<protein>
    <submittedName>
        <fullName evidence="1 2">Uncharacterized protein</fullName>
    </submittedName>
</protein>
<organism evidence="1">
    <name type="scientific">Capitella teleta</name>
    <name type="common">Polychaete worm</name>
    <dbReference type="NCBI Taxonomy" id="283909"/>
    <lineage>
        <taxon>Eukaryota</taxon>
        <taxon>Metazoa</taxon>
        <taxon>Spiralia</taxon>
        <taxon>Lophotrochozoa</taxon>
        <taxon>Annelida</taxon>
        <taxon>Polychaeta</taxon>
        <taxon>Sedentaria</taxon>
        <taxon>Scolecida</taxon>
        <taxon>Capitellidae</taxon>
        <taxon>Capitella</taxon>
    </lineage>
</organism>
<sequence length="203" mass="23256">MTVEIEHSFIENSACREEYKTVSECSISKDMENVIALPCANISKNFYKRKLNVYNLTVHAFSTRKGYCCVWLEDQFDRAGNDIASAMMVLLEKVVADHPEAAKIILWTDSCVPQKRNSLLSFTILKYKTKFSEEYTTSSVLPSQNRLRCDRNRNVVLDCLPDLLPSTARHFLSKEKVKDLRSMLSFVCAIVFSLVPQVLRMVL</sequence>